<gene>
    <name evidence="1" type="ORF">DC094_00585</name>
</gene>
<reference evidence="1 2" key="1">
    <citation type="submission" date="2018-04" db="EMBL/GenBank/DDBJ databases">
        <title>Thalassorhabdus spongiae gen. nov., sp. nov., isolated from a marine sponge in South-West Iceland.</title>
        <authorList>
            <person name="Knobloch S."/>
            <person name="Daussin A."/>
            <person name="Johannsson R."/>
            <person name="Marteinsson V.T."/>
        </authorList>
    </citation>
    <scope>NUCLEOTIDE SEQUENCE [LARGE SCALE GENOMIC DNA]</scope>
    <source>
        <strain evidence="1 2">Hp12</strain>
    </source>
</reference>
<accession>A0A2V1GZH2</accession>
<dbReference type="EMBL" id="QDDL01000001">
    <property type="protein sequence ID" value="PVZ71573.1"/>
    <property type="molecule type" value="Genomic_DNA"/>
</dbReference>
<evidence type="ECO:0000313" key="1">
    <source>
        <dbReference type="EMBL" id="PVZ71573.1"/>
    </source>
</evidence>
<name>A0A2V1GZH2_9GAMM</name>
<organism evidence="1 2">
    <name type="scientific">Pelagibaculum spongiae</name>
    <dbReference type="NCBI Taxonomy" id="2080658"/>
    <lineage>
        <taxon>Bacteria</taxon>
        <taxon>Pseudomonadati</taxon>
        <taxon>Pseudomonadota</taxon>
        <taxon>Gammaproteobacteria</taxon>
        <taxon>Oceanospirillales</taxon>
        <taxon>Pelagibaculum</taxon>
    </lineage>
</organism>
<sequence>MDFQRNLTRIAGCKCPELTDVNDVDKLRSFILQKIGPTLGGGCLLVSAEIPSAYEWLMSVRSDESEIIESVESFEWLWKVNKMGVCIRFGVGLDFAKISDVLALYHASDDKYESAFILYKVFLDAESYLVNNQHNIHYEGLCESAAKKHYLAYVAMMVMFSRASLKLREIFEVRDYKSIKKRIEEFMGRRKVLLQPPPSGPVPTSLLISMSQDQLDQDEQRLLHYLSELQRDFYKLRVNCGIVYSLINTLEKSLFLPSKYYSEIDGKDYMKEKLKKLDLSKSNNGSCQPHLTMSRFNSKAMPFGGIRDLRPKDFLFCEFVIDADWF</sequence>
<comment type="caution">
    <text evidence="1">The sequence shown here is derived from an EMBL/GenBank/DDBJ whole genome shotgun (WGS) entry which is preliminary data.</text>
</comment>
<dbReference type="RefSeq" id="WP_116685162.1">
    <property type="nucleotide sequence ID" value="NZ_CAWNYD010000001.1"/>
</dbReference>
<keyword evidence="2" id="KW-1185">Reference proteome</keyword>
<dbReference type="Proteomes" id="UP000244906">
    <property type="component" value="Unassembled WGS sequence"/>
</dbReference>
<evidence type="ECO:0000313" key="2">
    <source>
        <dbReference type="Proteomes" id="UP000244906"/>
    </source>
</evidence>
<proteinExistence type="predicted"/>
<dbReference type="AlphaFoldDB" id="A0A2V1GZH2"/>
<protein>
    <submittedName>
        <fullName evidence="1">Uncharacterized protein</fullName>
    </submittedName>
</protein>